<dbReference type="RefSeq" id="WP_126723490.1">
    <property type="nucleotide sequence ID" value="NZ_RYZH01000002.1"/>
</dbReference>
<evidence type="ECO:0000256" key="2">
    <source>
        <dbReference type="ARBA" id="ARBA00023239"/>
    </source>
</evidence>
<dbReference type="EMBL" id="RYZH01000002">
    <property type="protein sequence ID" value="RUL89413.1"/>
    <property type="molecule type" value="Genomic_DNA"/>
</dbReference>
<reference evidence="4 5" key="1">
    <citation type="submission" date="2018-12" db="EMBL/GenBank/DDBJ databases">
        <authorList>
            <person name="Toschakov S.V."/>
        </authorList>
    </citation>
    <scope>NUCLEOTIDE SEQUENCE [LARGE SCALE GENOMIC DNA]</scope>
    <source>
        <strain evidence="4 5">GM2012</strain>
    </source>
</reference>
<proteinExistence type="inferred from homology"/>
<name>A0A432MPL8_9BACT</name>
<dbReference type="InterPro" id="IPR042208">
    <property type="entry name" value="D-ser_dehydrat-like_sf"/>
</dbReference>
<dbReference type="SMART" id="SM01119">
    <property type="entry name" value="D-ser_dehydrat"/>
    <property type="match status" value="1"/>
</dbReference>
<dbReference type="PANTHER" id="PTHR28004:SF2">
    <property type="entry name" value="D-SERINE DEHYDRATASE"/>
    <property type="match status" value="1"/>
</dbReference>
<dbReference type="InterPro" id="IPR026956">
    <property type="entry name" value="D-ser_dehydrat-like_dom"/>
</dbReference>
<dbReference type="InterPro" id="IPR051466">
    <property type="entry name" value="D-amino_acid_metab_enzyme"/>
</dbReference>
<evidence type="ECO:0000259" key="3">
    <source>
        <dbReference type="SMART" id="SM01119"/>
    </source>
</evidence>
<dbReference type="SUPFAM" id="SSF51419">
    <property type="entry name" value="PLP-binding barrel"/>
    <property type="match status" value="1"/>
</dbReference>
<dbReference type="InterPro" id="IPR001608">
    <property type="entry name" value="Ala_racemase_N"/>
</dbReference>
<comment type="caution">
    <text evidence="4">The sequence shown here is derived from an EMBL/GenBank/DDBJ whole genome shotgun (WGS) entry which is preliminary data.</text>
</comment>
<keyword evidence="2" id="KW-0456">Lyase</keyword>
<dbReference type="GO" id="GO:0008721">
    <property type="term" value="F:D-serine ammonia-lyase activity"/>
    <property type="evidence" value="ECO:0007669"/>
    <property type="project" value="TreeGrafter"/>
</dbReference>
<keyword evidence="5" id="KW-1185">Reference proteome</keyword>
<dbReference type="GO" id="GO:0036088">
    <property type="term" value="P:D-serine catabolic process"/>
    <property type="evidence" value="ECO:0007669"/>
    <property type="project" value="TreeGrafter"/>
</dbReference>
<gene>
    <name evidence="4" type="ORF">TsocGM_01175</name>
</gene>
<protein>
    <submittedName>
        <fullName evidence="4">D-TA family PLP-dependent enzyme</fullName>
    </submittedName>
</protein>
<dbReference type="PANTHER" id="PTHR28004">
    <property type="entry name" value="ZGC:162816-RELATED"/>
    <property type="match status" value="1"/>
</dbReference>
<dbReference type="Pfam" id="PF01168">
    <property type="entry name" value="Ala_racemase_N"/>
    <property type="match status" value="1"/>
</dbReference>
<dbReference type="InterPro" id="IPR029066">
    <property type="entry name" value="PLP-binding_barrel"/>
</dbReference>
<dbReference type="Proteomes" id="UP000280296">
    <property type="component" value="Unassembled WGS sequence"/>
</dbReference>
<feature type="domain" description="D-serine dehydratase-like" evidence="3">
    <location>
        <begin position="267"/>
        <end position="356"/>
    </location>
</feature>
<reference evidence="4 5" key="2">
    <citation type="submission" date="2019-01" db="EMBL/GenBank/DDBJ databases">
        <title>Tautonia sociabilis, a novel thermotolerant planctomycete of Isosphaeraceae family, isolated from a 4000 m deep subterranean habitat.</title>
        <authorList>
            <person name="Kovaleva O.L."/>
            <person name="Elcheninov A.G."/>
            <person name="Van Heerden E."/>
            <person name="Toshchakov S.V."/>
            <person name="Novikov A."/>
            <person name="Bonch-Osmolovskaya E.A."/>
            <person name="Kublanov I.V."/>
        </authorList>
    </citation>
    <scope>NUCLEOTIDE SEQUENCE [LARGE SCALE GENOMIC DNA]</scope>
    <source>
        <strain evidence="4 5">GM2012</strain>
    </source>
</reference>
<sequence length="375" mass="39930">MSALAPEPRYRIDEVSPIPSPSLIVFVDLVRENLARMIELVGDPARLRPHVKTHKMPAIVRMAVELGITKHKAATIAEAEMAAQAGAPDVLLAYPLVGPNPARMARLMTAFPRTTFRAVVDDPGAAKALSEAVVGLDRPLPTLLDLNVGMDRTGILPGPAAEELYAEVARLPGLEPDGLHAYDGHTKARDLTERRASVGNIVERVLDLRGRIEARGLPVPRIVMGGTPPFPIYASLDLPGLECSPGTVVLQDTGYGTMYPDLGFTPAALLLGRVISRPKEGLLCLDIGSKAVAADPAGDRVTVLGIPGAKLGSQNEEHLVVETSAASDFPPGTPVLAIPTHICPTCALHKEAIVVQDGRVIDRWPVVARDRELTV</sequence>
<evidence type="ECO:0000313" key="4">
    <source>
        <dbReference type="EMBL" id="RUL89413.1"/>
    </source>
</evidence>
<dbReference type="CDD" id="cd06821">
    <property type="entry name" value="PLPDE_III_D-TA"/>
    <property type="match status" value="1"/>
</dbReference>
<dbReference type="OrthoDB" id="9788869at2"/>
<dbReference type="Gene3D" id="2.40.37.20">
    <property type="entry name" value="D-serine dehydratase-like domain"/>
    <property type="match status" value="1"/>
</dbReference>
<dbReference type="Pfam" id="PF14031">
    <property type="entry name" value="D-ser_dehydrat"/>
    <property type="match status" value="1"/>
</dbReference>
<evidence type="ECO:0000256" key="1">
    <source>
        <dbReference type="ARBA" id="ARBA00005323"/>
    </source>
</evidence>
<dbReference type="Gene3D" id="3.20.20.10">
    <property type="entry name" value="Alanine racemase"/>
    <property type="match status" value="1"/>
</dbReference>
<organism evidence="4 5">
    <name type="scientific">Tautonia sociabilis</name>
    <dbReference type="NCBI Taxonomy" id="2080755"/>
    <lineage>
        <taxon>Bacteria</taxon>
        <taxon>Pseudomonadati</taxon>
        <taxon>Planctomycetota</taxon>
        <taxon>Planctomycetia</taxon>
        <taxon>Isosphaerales</taxon>
        <taxon>Isosphaeraceae</taxon>
        <taxon>Tautonia</taxon>
    </lineage>
</organism>
<comment type="similarity">
    <text evidence="1">Belongs to the DSD1 family.</text>
</comment>
<dbReference type="AlphaFoldDB" id="A0A432MPL8"/>
<accession>A0A432MPL8</accession>
<evidence type="ECO:0000313" key="5">
    <source>
        <dbReference type="Proteomes" id="UP000280296"/>
    </source>
</evidence>